<keyword evidence="2" id="KW-1185">Reference proteome</keyword>
<evidence type="ECO:0000313" key="2">
    <source>
        <dbReference type="Proteomes" id="UP000502665"/>
    </source>
</evidence>
<gene>
    <name evidence="1" type="ORF">G9272_29060</name>
</gene>
<name>A0A6M4WUR3_9ACTN</name>
<sequence length="217" mass="24602">MHLIKTLDAERYAPAGALCSSECRHALVWFDWETQMSKALYEILRHLENALRRAMAGRLTAHYGREDWWRAPRLRLTYGTRQKIEQAEDRMLDAGVPWTAAGVQRELTLGFWVALLGRGRDYETQLWRPMASGFPGYRGRRQPLHERLNYLRELRNKVAHQEPVSGRHLAADRASVITALGYVSESAARWVALTDAAIPELLTGMPGRCPRIGGGPA</sequence>
<dbReference type="AlphaFoldDB" id="A0A6M4WUR3"/>
<dbReference type="RefSeq" id="WP_171399232.1">
    <property type="nucleotide sequence ID" value="NZ_CP049838.1"/>
</dbReference>
<protein>
    <recommendedName>
        <fullName evidence="3">CAAX protease</fullName>
    </recommendedName>
</protein>
<evidence type="ECO:0000313" key="1">
    <source>
        <dbReference type="EMBL" id="QJT03829.1"/>
    </source>
</evidence>
<organism evidence="1 2">
    <name type="scientific">Streptomyces asoensis</name>
    <dbReference type="NCBI Taxonomy" id="249586"/>
    <lineage>
        <taxon>Bacteria</taxon>
        <taxon>Bacillati</taxon>
        <taxon>Actinomycetota</taxon>
        <taxon>Actinomycetes</taxon>
        <taxon>Kitasatosporales</taxon>
        <taxon>Streptomycetaceae</taxon>
        <taxon>Streptomyces</taxon>
    </lineage>
</organism>
<evidence type="ECO:0008006" key="3">
    <source>
        <dbReference type="Google" id="ProtNLM"/>
    </source>
</evidence>
<dbReference type="EMBL" id="CP049838">
    <property type="protein sequence ID" value="QJT03829.1"/>
    <property type="molecule type" value="Genomic_DNA"/>
</dbReference>
<accession>A0A6M4WUR3</accession>
<proteinExistence type="predicted"/>
<reference evidence="1" key="1">
    <citation type="submission" date="2020-03" db="EMBL/GenBank/DDBJ databases">
        <title>Molecular networking-based the target discovery of potent antiproliferative macrolactams: 5/6/7/16 polycyclic ansamycins and glycosylated trienomycin from Streptomyces cacaoi subsp. asoensis.</title>
        <authorList>
            <person name="Liu L.-L."/>
        </authorList>
    </citation>
    <scope>NUCLEOTIDE SEQUENCE [LARGE SCALE GENOMIC DNA]</scope>
    <source>
        <strain evidence="1">H2S5</strain>
    </source>
</reference>
<dbReference type="Proteomes" id="UP000502665">
    <property type="component" value="Chromosome"/>
</dbReference>